<dbReference type="EMBL" id="CM024802">
    <property type="protein sequence ID" value="KAG8011518.1"/>
    <property type="molecule type" value="Genomic_DNA"/>
</dbReference>
<accession>A0ACB7FC83</accession>
<evidence type="ECO:0000313" key="2">
    <source>
        <dbReference type="Proteomes" id="UP000805704"/>
    </source>
</evidence>
<evidence type="ECO:0000313" key="1">
    <source>
        <dbReference type="EMBL" id="KAG8011518.1"/>
    </source>
</evidence>
<comment type="caution">
    <text evidence="1">The sequence shown here is derived from an EMBL/GenBank/DDBJ whole genome shotgun (WGS) entry which is preliminary data.</text>
</comment>
<dbReference type="Proteomes" id="UP000805704">
    <property type="component" value="Chromosome 14"/>
</dbReference>
<reference evidence="1" key="1">
    <citation type="submission" date="2020-04" db="EMBL/GenBank/DDBJ databases">
        <title>A chromosome-scale assembly and high-density genetic map of the yellow drum (Nibea albiflora) genome.</title>
        <authorList>
            <person name="Xu D."/>
            <person name="Zhang W."/>
            <person name="Chen R."/>
            <person name="Tan P."/>
            <person name="Wang L."/>
            <person name="Song H."/>
            <person name="Tian L."/>
            <person name="Zhu Q."/>
            <person name="Wang B."/>
        </authorList>
    </citation>
    <scope>NUCLEOTIDE SEQUENCE</scope>
    <source>
        <strain evidence="1">ZJHYS-2018</strain>
    </source>
</reference>
<organism evidence="1 2">
    <name type="scientific">Nibea albiflora</name>
    <name type="common">Yellow drum</name>
    <name type="synonym">Corvina albiflora</name>
    <dbReference type="NCBI Taxonomy" id="240163"/>
    <lineage>
        <taxon>Eukaryota</taxon>
        <taxon>Metazoa</taxon>
        <taxon>Chordata</taxon>
        <taxon>Craniata</taxon>
        <taxon>Vertebrata</taxon>
        <taxon>Euteleostomi</taxon>
        <taxon>Actinopterygii</taxon>
        <taxon>Neopterygii</taxon>
        <taxon>Teleostei</taxon>
        <taxon>Neoteleostei</taxon>
        <taxon>Acanthomorphata</taxon>
        <taxon>Eupercaria</taxon>
        <taxon>Sciaenidae</taxon>
        <taxon>Nibea</taxon>
    </lineage>
</organism>
<proteinExistence type="predicted"/>
<gene>
    <name evidence="1" type="primary">FILIP1.3</name>
    <name evidence="1" type="ORF">GBF38_006365</name>
</gene>
<protein>
    <submittedName>
        <fullName evidence="1">Filamin-A-interacting protein 1</fullName>
    </submittedName>
</protein>
<sequence length="298" mass="33635">MRSRNCTMEGPGDGHIQPTKGFIKQEEENTPELTKRKSKVQREEKDGKTAMSGPAKKPQKPADSRKTALPELSKKDLLQLLGVMEGEVQAREDIIGMLKSDRTRPDTLEAHYGSAVPSKPLQALQRDGLLTHGNSSAEDVYEKPMAELDRLEDKQKETYRRMLEQLLLAEKCHRRTVMELDNEKRKHTDFMNKSDDFTNLLEQERERLKRLLEQEKAYQARKDKDHSRRLEKPGSDVQSARSAATRIPVSKGMKPSSKAILGVSTVTRLESRAESHSMKIELRKSTICGSASTAGGKI</sequence>
<keyword evidence="2" id="KW-1185">Reference proteome</keyword>
<name>A0ACB7FC83_NIBAL</name>